<dbReference type="AlphaFoldDB" id="A0A375DB04"/>
<proteinExistence type="predicted"/>
<geneLocation type="plasmid" evidence="4">
    <name>cbm2589_p</name>
</geneLocation>
<comment type="caution">
    <text evidence="2">The sequence shown here is derived from an EMBL/GenBank/DDBJ whole genome shotgun (WGS) entry which is preliminary data.</text>
</comment>
<sequence>MLDIEVQEEPPHHRIAPTISLSADAENLLMLPVHGLIFIAHLPGSLDRSSQVQKTGQIADFHLRLWRVSPTKRFFEVCYSAHWQRPESLECSNGPGQPLDPFVTGRLLSSGVRADLYNLAPWR</sequence>
<evidence type="ECO:0000313" key="1">
    <source>
        <dbReference type="EMBL" id="SOY76192.1"/>
    </source>
</evidence>
<gene>
    <name evidence="2" type="ORF">CBM2586_P290003</name>
    <name evidence="1" type="ORF">CBM2589_P290003</name>
    <name evidence="3" type="ORF">CBM2594_P220003</name>
</gene>
<dbReference type="Proteomes" id="UP000257139">
    <property type="component" value="Plasmid CBM2594_p"/>
</dbReference>
<accession>A0A375DB04</accession>
<dbReference type="Proteomes" id="UP000256297">
    <property type="component" value="Plasmid CBM2589_p"/>
</dbReference>
<dbReference type="EMBL" id="OFSP01000061">
    <property type="protein sequence ID" value="SOY76192.1"/>
    <property type="molecule type" value="Genomic_DNA"/>
</dbReference>
<reference evidence="2 4" key="1">
    <citation type="submission" date="2018-01" db="EMBL/GenBank/DDBJ databases">
        <authorList>
            <person name="Clerissi C."/>
        </authorList>
    </citation>
    <scope>NUCLEOTIDE SEQUENCE</scope>
    <source>
        <strain evidence="2">Cupriavidus taiwanensis LMG 19430</strain>
        <strain evidence="1">Cupriavidus taiwanensis STM 3521</strain>
        <strain evidence="3">Cupriavidus taiwanensis STM 6021</strain>
        <plasmid evidence="4">cbm2589_p</plasmid>
    </source>
</reference>
<dbReference type="Proteomes" id="UP000257016">
    <property type="component" value="Unassembled WGS sequence"/>
</dbReference>
<name>A0A375DB04_9BURK</name>
<evidence type="ECO:0000313" key="3">
    <source>
        <dbReference type="EMBL" id="SPC25243.1"/>
    </source>
</evidence>
<protein>
    <submittedName>
        <fullName evidence="2">Uncharacterized protein</fullName>
    </submittedName>
</protein>
<dbReference type="EMBL" id="OGUU01000028">
    <property type="protein sequence ID" value="SPC25243.1"/>
    <property type="molecule type" value="Genomic_DNA"/>
</dbReference>
<organism evidence="2">
    <name type="scientific">Cupriavidus taiwanensis</name>
    <dbReference type="NCBI Taxonomy" id="164546"/>
    <lineage>
        <taxon>Bacteria</taxon>
        <taxon>Pseudomonadati</taxon>
        <taxon>Pseudomonadota</taxon>
        <taxon>Betaproteobacteria</taxon>
        <taxon>Burkholderiales</taxon>
        <taxon>Burkholderiaceae</taxon>
        <taxon>Cupriavidus</taxon>
    </lineage>
</organism>
<evidence type="ECO:0000313" key="2">
    <source>
        <dbReference type="EMBL" id="SOY77865.1"/>
    </source>
</evidence>
<evidence type="ECO:0000313" key="4">
    <source>
        <dbReference type="Proteomes" id="UP000256297"/>
    </source>
</evidence>
<dbReference type="EMBL" id="OFSN01000049">
    <property type="protein sequence ID" value="SOY77865.1"/>
    <property type="molecule type" value="Genomic_DNA"/>
</dbReference>